<dbReference type="PROSITE" id="PS50887">
    <property type="entry name" value="GGDEF"/>
    <property type="match status" value="2"/>
</dbReference>
<dbReference type="SMART" id="SM00267">
    <property type="entry name" value="GGDEF"/>
    <property type="match status" value="2"/>
</dbReference>
<dbReference type="EMBL" id="JANIBJ010000020">
    <property type="protein sequence ID" value="MCQ8104834.1"/>
    <property type="molecule type" value="Genomic_DNA"/>
</dbReference>
<protein>
    <submittedName>
        <fullName evidence="5">Diguanylate cyclase</fullName>
        <ecNumber evidence="5">2.7.7.65</ecNumber>
    </submittedName>
</protein>
<dbReference type="InterPro" id="IPR000014">
    <property type="entry name" value="PAS"/>
</dbReference>
<evidence type="ECO:0000259" key="1">
    <source>
        <dbReference type="PROSITE" id="PS50112"/>
    </source>
</evidence>
<dbReference type="PANTHER" id="PTHR44757">
    <property type="entry name" value="DIGUANYLATE CYCLASE DGCP"/>
    <property type="match status" value="1"/>
</dbReference>
<dbReference type="InterPro" id="IPR001633">
    <property type="entry name" value="EAL_dom"/>
</dbReference>
<feature type="domain" description="GGDEF" evidence="4">
    <location>
        <begin position="895"/>
        <end position="1029"/>
    </location>
</feature>
<dbReference type="NCBIfam" id="TIGR00254">
    <property type="entry name" value="GGDEF"/>
    <property type="match status" value="2"/>
</dbReference>
<dbReference type="NCBIfam" id="TIGR00229">
    <property type="entry name" value="sensory_box"/>
    <property type="match status" value="2"/>
</dbReference>
<comment type="caution">
    <text evidence="5">The sequence shown here is derived from an EMBL/GenBank/DDBJ whole genome shotgun (WGS) entry which is preliminary data.</text>
</comment>
<dbReference type="Gene3D" id="3.30.70.270">
    <property type="match status" value="2"/>
</dbReference>
<dbReference type="SMART" id="SM00091">
    <property type="entry name" value="PAS"/>
    <property type="match status" value="2"/>
</dbReference>
<keyword evidence="5" id="KW-0808">Transferase</keyword>
<proteinExistence type="predicted"/>
<dbReference type="Gene3D" id="3.20.20.450">
    <property type="entry name" value="EAL domain"/>
    <property type="match status" value="1"/>
</dbReference>
<dbReference type="Pfam" id="PF08448">
    <property type="entry name" value="PAS_4"/>
    <property type="match status" value="1"/>
</dbReference>
<evidence type="ECO:0000313" key="5">
    <source>
        <dbReference type="EMBL" id="MCQ8104834.1"/>
    </source>
</evidence>
<dbReference type="Proteomes" id="UP001524499">
    <property type="component" value="Unassembled WGS sequence"/>
</dbReference>
<reference evidence="5 6" key="1">
    <citation type="submission" date="2022-07" db="EMBL/GenBank/DDBJ databases">
        <title>Methylomonas rivi sp. nov., Methylomonas rosea sp. nov., Methylomonas aureus sp. nov. and Methylomonas subterranea sp. nov., four novel methanotrophs isolated from a freshwater creek and the deep terrestrial subsurface.</title>
        <authorList>
            <person name="Abin C."/>
            <person name="Sankaranarayanan K."/>
            <person name="Garner C."/>
            <person name="Sindelar R."/>
            <person name="Kotary K."/>
            <person name="Garner R."/>
            <person name="Barclay S."/>
            <person name="Lawson P."/>
            <person name="Krumholz L."/>
        </authorList>
    </citation>
    <scope>NUCLEOTIDE SEQUENCE [LARGE SCALE GENOMIC DNA]</scope>
    <source>
        <strain evidence="5 6">SURF-2</strain>
    </source>
</reference>
<dbReference type="PROSITE" id="PS50113">
    <property type="entry name" value="PAC"/>
    <property type="match status" value="2"/>
</dbReference>
<dbReference type="InterPro" id="IPR013656">
    <property type="entry name" value="PAS_4"/>
</dbReference>
<dbReference type="CDD" id="cd01948">
    <property type="entry name" value="EAL"/>
    <property type="match status" value="1"/>
</dbReference>
<dbReference type="InterPro" id="IPR035919">
    <property type="entry name" value="EAL_sf"/>
</dbReference>
<dbReference type="PANTHER" id="PTHR44757:SF2">
    <property type="entry name" value="BIOFILM ARCHITECTURE MAINTENANCE PROTEIN MBAA"/>
    <property type="match status" value="1"/>
</dbReference>
<evidence type="ECO:0000259" key="2">
    <source>
        <dbReference type="PROSITE" id="PS50113"/>
    </source>
</evidence>
<dbReference type="Pfam" id="PF13426">
    <property type="entry name" value="PAS_9"/>
    <property type="match status" value="1"/>
</dbReference>
<dbReference type="Pfam" id="PF00990">
    <property type="entry name" value="GGDEF"/>
    <property type="match status" value="2"/>
</dbReference>
<sequence length="1038" mass="117555">MIAKDALKDKIIIVAEHNDASRRQIDAALKDHGYSDIRHAETGESIYRTLQLFYDQPEKIGLIVVNENLPRCQLGEMRRNLADADDEVAIPLLVIGDNNLEVSDSPGNPGRADDDSGLTHKLASPFHRQELLLTVNFLLKLAQQRLLHNAQKKQLLLELSARNVSDAQLKYLVAHDELTGFFNRGNFENRLKLALNRCHKLHRNAALLFIEVDRFCLINEWKGFDVGARLLVELAVLMRKLAPSKSLFARVGDNEFCLFLEDMDTAQARMFAENFKRTVENYRFVFDDANHQVTLSLGISTPRDVISCEHPGKLMLYARQACQFSKSCDRNKVGVYDLQSKGIKERQNDITWAPIVEQALRENLLFLVFQPVVELENGAISHYEVLLRMRYDGKTVLPNIFIPVAERMGLMHAVDLWVIENAIDFLAALPAHKAYISVAIKLSAGACKEVELIDIVRHKLELSWVNAARLMFEIAESAVIEHHDSTLHMVNKIRALGCHTAMRMSGAGFNGYEYLKTFPVDYVKIDGHFIKPPTGDENRQMMLKSMVDMVTQLGKKTIFVYVESSSTVMQLREIGVTLAQGYMLGKPESYLLEGTSIPFAQYMSEKRQVEKALSEKESYLRVLIDNIPFLVWLKDTESRFLAVNQLLARQMRWGCAETVEGKTDFDFYPREKALRYQLEDQQVLASRQRKTMEEEVVDASGTRRWSEIFLAPVIDKNGEPLGTLGFARDITERKRVETDLRIAATAFESQEGMVVTDADAIIMKINHAFTRITGFTADEAIGRKMNILKSGMHDADFYGAMWESINSTGSWQGEIWNRRKDGEICPVWQSITAVKADDGDVTHYVGTMIDITARKAIEEQMHHIAYHDVLTNLPNRILLADRLQQALARAKRENTKLALMYIDLDKFKPVNDNFGHDVGDLLLKDVAARLSTCVKRESDTVARLGGDEFVVLLSNYEQETDLSKVAKNMLNTLSEPFRIEEHRINISSSIGIATYPADGIEAGCLMKSADHAMYQAKHAGRSCFKFHAGEKPTRLSEK</sequence>
<dbReference type="GO" id="GO:0052621">
    <property type="term" value="F:diguanylate cyclase activity"/>
    <property type="evidence" value="ECO:0007669"/>
    <property type="project" value="UniProtKB-EC"/>
</dbReference>
<organism evidence="5 6">
    <name type="scientific">Methylomonas subterranea</name>
    <dbReference type="NCBI Taxonomy" id="2952225"/>
    <lineage>
        <taxon>Bacteria</taxon>
        <taxon>Pseudomonadati</taxon>
        <taxon>Pseudomonadota</taxon>
        <taxon>Gammaproteobacteria</taxon>
        <taxon>Methylococcales</taxon>
        <taxon>Methylococcaceae</taxon>
        <taxon>Methylomonas</taxon>
    </lineage>
</organism>
<dbReference type="PROSITE" id="PS50112">
    <property type="entry name" value="PAS"/>
    <property type="match status" value="1"/>
</dbReference>
<feature type="domain" description="GGDEF" evidence="4">
    <location>
        <begin position="203"/>
        <end position="338"/>
    </location>
</feature>
<dbReference type="InterPro" id="IPR000700">
    <property type="entry name" value="PAS-assoc_C"/>
</dbReference>
<dbReference type="SUPFAM" id="SSF52172">
    <property type="entry name" value="CheY-like"/>
    <property type="match status" value="1"/>
</dbReference>
<dbReference type="InterPro" id="IPR035965">
    <property type="entry name" value="PAS-like_dom_sf"/>
</dbReference>
<dbReference type="CDD" id="cd00130">
    <property type="entry name" value="PAS"/>
    <property type="match status" value="2"/>
</dbReference>
<evidence type="ECO:0000259" key="4">
    <source>
        <dbReference type="PROSITE" id="PS50887"/>
    </source>
</evidence>
<feature type="domain" description="PAS" evidence="1">
    <location>
        <begin position="736"/>
        <end position="796"/>
    </location>
</feature>
<dbReference type="PROSITE" id="PS50883">
    <property type="entry name" value="EAL"/>
    <property type="match status" value="1"/>
</dbReference>
<dbReference type="InterPro" id="IPR052155">
    <property type="entry name" value="Biofilm_reg_signaling"/>
</dbReference>
<name>A0ABT1TH91_9GAMM</name>
<evidence type="ECO:0000313" key="6">
    <source>
        <dbReference type="Proteomes" id="UP001524499"/>
    </source>
</evidence>
<keyword evidence="6" id="KW-1185">Reference proteome</keyword>
<dbReference type="InterPro" id="IPR011006">
    <property type="entry name" value="CheY-like_superfamily"/>
</dbReference>
<dbReference type="InterPro" id="IPR029787">
    <property type="entry name" value="Nucleotide_cyclase"/>
</dbReference>
<keyword evidence="5" id="KW-0548">Nucleotidyltransferase</keyword>
<feature type="domain" description="EAL" evidence="3">
    <location>
        <begin position="349"/>
        <end position="601"/>
    </location>
</feature>
<dbReference type="Gene3D" id="3.30.450.20">
    <property type="entry name" value="PAS domain"/>
    <property type="match status" value="2"/>
</dbReference>
<dbReference type="CDD" id="cd01949">
    <property type="entry name" value="GGDEF"/>
    <property type="match status" value="2"/>
</dbReference>
<dbReference type="SUPFAM" id="SSF55785">
    <property type="entry name" value="PYP-like sensor domain (PAS domain)"/>
    <property type="match status" value="2"/>
</dbReference>
<dbReference type="InterPro" id="IPR043128">
    <property type="entry name" value="Rev_trsase/Diguanyl_cyclase"/>
</dbReference>
<dbReference type="InterPro" id="IPR001610">
    <property type="entry name" value="PAC"/>
</dbReference>
<feature type="domain" description="PAC" evidence="2">
    <location>
        <begin position="690"/>
        <end position="742"/>
    </location>
</feature>
<dbReference type="SMART" id="SM00086">
    <property type="entry name" value="PAC"/>
    <property type="match status" value="2"/>
</dbReference>
<dbReference type="RefSeq" id="WP_256602648.1">
    <property type="nucleotide sequence ID" value="NZ_JANIBJ010000020.1"/>
</dbReference>
<dbReference type="InterPro" id="IPR000160">
    <property type="entry name" value="GGDEF_dom"/>
</dbReference>
<dbReference type="SUPFAM" id="SSF141868">
    <property type="entry name" value="EAL domain-like"/>
    <property type="match status" value="1"/>
</dbReference>
<gene>
    <name evidence="5" type="ORF">NP590_12025</name>
</gene>
<dbReference type="EC" id="2.7.7.65" evidence="5"/>
<accession>A0ABT1TH91</accession>
<feature type="domain" description="PAC" evidence="2">
    <location>
        <begin position="811"/>
        <end position="863"/>
    </location>
</feature>
<dbReference type="Pfam" id="PF00563">
    <property type="entry name" value="EAL"/>
    <property type="match status" value="1"/>
</dbReference>
<evidence type="ECO:0000259" key="3">
    <source>
        <dbReference type="PROSITE" id="PS50883"/>
    </source>
</evidence>
<dbReference type="SMART" id="SM00052">
    <property type="entry name" value="EAL"/>
    <property type="match status" value="1"/>
</dbReference>
<dbReference type="SUPFAM" id="SSF55073">
    <property type="entry name" value="Nucleotide cyclase"/>
    <property type="match status" value="2"/>
</dbReference>